<dbReference type="STRING" id="1314783.A0A165RYC4"/>
<feature type="domain" description="IRG-type G" evidence="5">
    <location>
        <begin position="14"/>
        <end position="220"/>
    </location>
</feature>
<dbReference type="SUPFAM" id="SSF52540">
    <property type="entry name" value="P-loop containing nucleoside triphosphate hydrolases"/>
    <property type="match status" value="1"/>
</dbReference>
<dbReference type="InterPro" id="IPR030385">
    <property type="entry name" value="G_IRG_dom"/>
</dbReference>
<evidence type="ECO:0000256" key="4">
    <source>
        <dbReference type="ARBA" id="ARBA00023134"/>
    </source>
</evidence>
<reference evidence="6 7" key="1">
    <citation type="journal article" date="2016" name="Mol. Biol. Evol.">
        <title>Comparative Genomics of Early-Diverging Mushroom-Forming Fungi Provides Insights into the Origins of Lignocellulose Decay Capabilities.</title>
        <authorList>
            <person name="Nagy L.G."/>
            <person name="Riley R."/>
            <person name="Tritt A."/>
            <person name="Adam C."/>
            <person name="Daum C."/>
            <person name="Floudas D."/>
            <person name="Sun H."/>
            <person name="Yadav J.S."/>
            <person name="Pangilinan J."/>
            <person name="Larsson K.H."/>
            <person name="Matsuura K."/>
            <person name="Barry K."/>
            <person name="Labutti K."/>
            <person name="Kuo R."/>
            <person name="Ohm R.A."/>
            <person name="Bhattacharya S.S."/>
            <person name="Shirouzu T."/>
            <person name="Yoshinaga Y."/>
            <person name="Martin F.M."/>
            <person name="Grigoriev I.V."/>
            <person name="Hibbett D.S."/>
        </authorList>
    </citation>
    <scope>NUCLEOTIDE SEQUENCE [LARGE SCALE GENOMIC DNA]</scope>
    <source>
        <strain evidence="6 7">L-15889</strain>
    </source>
</reference>
<accession>A0A165RYC4</accession>
<dbReference type="Gene3D" id="3.40.50.300">
    <property type="entry name" value="P-loop containing nucleotide triphosphate hydrolases"/>
    <property type="match status" value="1"/>
</dbReference>
<dbReference type="PROSITE" id="PS51716">
    <property type="entry name" value="G_IRG"/>
    <property type="match status" value="1"/>
</dbReference>
<dbReference type="InterPro" id="IPR007743">
    <property type="entry name" value="Immunity-related_GTPase-like"/>
</dbReference>
<dbReference type="GO" id="GO:0005525">
    <property type="term" value="F:GTP binding"/>
    <property type="evidence" value="ECO:0007669"/>
    <property type="project" value="UniProtKB-KW"/>
</dbReference>
<proteinExistence type="inferred from homology"/>
<dbReference type="PANTHER" id="PTHR32341:SF10">
    <property type="entry name" value="INTERFERON-INDUCIBLE GTPASE 5"/>
    <property type="match status" value="1"/>
</dbReference>
<dbReference type="GO" id="GO:0016020">
    <property type="term" value="C:membrane"/>
    <property type="evidence" value="ECO:0007669"/>
    <property type="project" value="InterPro"/>
</dbReference>
<name>A0A165RYC4_9APHY</name>
<sequence length="241" mass="27055">MAFAYMKTSQPFGPRISQEHTSIIGIGKSSLINAFRGLRNNDEDAAPTGIVETTSVIARYLDPHPANSFVWYDVPGAGTLSVPEWQYFTDQGLYISYCIIVLFDNRFTSTDIAILRNCAQFQIPTYIVRSQSKRNIDDILDDMPEESGHDAEAEAEAREKYIRETRTSIARNLEAAGLPEQQVYMVESKILTQVVKGKQPEGYIDEWALLPDLLSEVRRRRVIDVDPNVDAQNDGLAGSAY</sequence>
<keyword evidence="2" id="KW-0547">Nucleotide-binding</keyword>
<dbReference type="AlphaFoldDB" id="A0A165RYC4"/>
<evidence type="ECO:0000256" key="1">
    <source>
        <dbReference type="ARBA" id="ARBA00005429"/>
    </source>
</evidence>
<evidence type="ECO:0000313" key="6">
    <source>
        <dbReference type="EMBL" id="KZT71302.1"/>
    </source>
</evidence>
<dbReference type="InterPro" id="IPR027417">
    <property type="entry name" value="P-loop_NTPase"/>
</dbReference>
<evidence type="ECO:0000256" key="2">
    <source>
        <dbReference type="ARBA" id="ARBA00022741"/>
    </source>
</evidence>
<keyword evidence="3" id="KW-0378">Hydrolase</keyword>
<dbReference type="Pfam" id="PF05049">
    <property type="entry name" value="IIGP"/>
    <property type="match status" value="1"/>
</dbReference>
<evidence type="ECO:0000259" key="5">
    <source>
        <dbReference type="PROSITE" id="PS51716"/>
    </source>
</evidence>
<organism evidence="6 7">
    <name type="scientific">Daedalea quercina L-15889</name>
    <dbReference type="NCBI Taxonomy" id="1314783"/>
    <lineage>
        <taxon>Eukaryota</taxon>
        <taxon>Fungi</taxon>
        <taxon>Dikarya</taxon>
        <taxon>Basidiomycota</taxon>
        <taxon>Agaricomycotina</taxon>
        <taxon>Agaricomycetes</taxon>
        <taxon>Polyporales</taxon>
        <taxon>Fomitopsis</taxon>
    </lineage>
</organism>
<keyword evidence="4" id="KW-0342">GTP-binding</keyword>
<dbReference type="OrthoDB" id="422720at2759"/>
<dbReference type="EMBL" id="KV429046">
    <property type="protein sequence ID" value="KZT71302.1"/>
    <property type="molecule type" value="Genomic_DNA"/>
</dbReference>
<protein>
    <recommendedName>
        <fullName evidence="5">IRG-type G domain-containing protein</fullName>
    </recommendedName>
</protein>
<evidence type="ECO:0000256" key="3">
    <source>
        <dbReference type="ARBA" id="ARBA00022801"/>
    </source>
</evidence>
<evidence type="ECO:0000313" key="7">
    <source>
        <dbReference type="Proteomes" id="UP000076727"/>
    </source>
</evidence>
<keyword evidence="7" id="KW-1185">Reference proteome</keyword>
<gene>
    <name evidence="6" type="ORF">DAEQUDRAFT_763904</name>
</gene>
<comment type="similarity">
    <text evidence="1">Belongs to the TRAFAC class dynamin-like GTPase superfamily. IRG family.</text>
</comment>
<dbReference type="Proteomes" id="UP000076727">
    <property type="component" value="Unassembled WGS sequence"/>
</dbReference>
<dbReference type="PANTHER" id="PTHR32341">
    <property type="entry name" value="INTERFERON-INDUCIBLE GTPASE"/>
    <property type="match status" value="1"/>
</dbReference>
<dbReference type="GO" id="GO:0016787">
    <property type="term" value="F:hydrolase activity"/>
    <property type="evidence" value="ECO:0007669"/>
    <property type="project" value="UniProtKB-KW"/>
</dbReference>
<dbReference type="InterPro" id="IPR051515">
    <property type="entry name" value="IRG"/>
</dbReference>